<evidence type="ECO:0000313" key="8">
    <source>
        <dbReference type="Proteomes" id="UP000663828"/>
    </source>
</evidence>
<dbReference type="Gene3D" id="3.30.70.330">
    <property type="match status" value="1"/>
</dbReference>
<dbReference type="PANTHER" id="PTHR48032:SF18">
    <property type="entry name" value="RRM DOMAIN-CONTAINING PROTEIN"/>
    <property type="match status" value="1"/>
</dbReference>
<dbReference type="GO" id="GO:0005737">
    <property type="term" value="C:cytoplasm"/>
    <property type="evidence" value="ECO:0007669"/>
    <property type="project" value="UniProtKB-SubCell"/>
</dbReference>
<gene>
    <name evidence="7" type="ORF">XAT740_LOCUS51859</name>
</gene>
<feature type="domain" description="RRM" evidence="6">
    <location>
        <begin position="46"/>
        <end position="123"/>
    </location>
</feature>
<dbReference type="AlphaFoldDB" id="A0A816DBK4"/>
<dbReference type="Pfam" id="PF00076">
    <property type="entry name" value="RRM_1"/>
    <property type="match status" value="1"/>
</dbReference>
<evidence type="ECO:0000256" key="3">
    <source>
        <dbReference type="ARBA" id="ARBA00022737"/>
    </source>
</evidence>
<keyword evidence="2" id="KW-0963">Cytoplasm</keyword>
<keyword evidence="8" id="KW-1185">Reference proteome</keyword>
<dbReference type="PROSITE" id="PS50102">
    <property type="entry name" value="RRM"/>
    <property type="match status" value="1"/>
</dbReference>
<dbReference type="SMART" id="SM00360">
    <property type="entry name" value="RRM"/>
    <property type="match status" value="1"/>
</dbReference>
<name>A0A816DBK4_ADIRI</name>
<keyword evidence="3" id="KW-0677">Repeat</keyword>
<evidence type="ECO:0000256" key="4">
    <source>
        <dbReference type="ARBA" id="ARBA00022884"/>
    </source>
</evidence>
<dbReference type="InterPro" id="IPR012677">
    <property type="entry name" value="Nucleotide-bd_a/b_plait_sf"/>
</dbReference>
<comment type="subcellular location">
    <subcellularLocation>
        <location evidence="1">Cytoplasm</location>
    </subcellularLocation>
</comment>
<protein>
    <recommendedName>
        <fullName evidence="6">RRM domain-containing protein</fullName>
    </recommendedName>
</protein>
<evidence type="ECO:0000259" key="6">
    <source>
        <dbReference type="PROSITE" id="PS50102"/>
    </source>
</evidence>
<comment type="caution">
    <text evidence="7">The sequence shown here is derived from an EMBL/GenBank/DDBJ whole genome shotgun (WGS) entry which is preliminary data.</text>
</comment>
<dbReference type="InterPro" id="IPR035979">
    <property type="entry name" value="RBD_domain_sf"/>
</dbReference>
<dbReference type="GO" id="GO:0006417">
    <property type="term" value="P:regulation of translation"/>
    <property type="evidence" value="ECO:0007669"/>
    <property type="project" value="TreeGrafter"/>
</dbReference>
<accession>A0A816DBK4</accession>
<dbReference type="GO" id="GO:0003729">
    <property type="term" value="F:mRNA binding"/>
    <property type="evidence" value="ECO:0007669"/>
    <property type="project" value="TreeGrafter"/>
</dbReference>
<reference evidence="7" key="1">
    <citation type="submission" date="2021-02" db="EMBL/GenBank/DDBJ databases">
        <authorList>
            <person name="Nowell W R."/>
        </authorList>
    </citation>
    <scope>NUCLEOTIDE SEQUENCE</scope>
</reference>
<dbReference type="EMBL" id="CAJNOR010008370">
    <property type="protein sequence ID" value="CAF1632285.1"/>
    <property type="molecule type" value="Genomic_DNA"/>
</dbReference>
<proteinExistence type="predicted"/>
<sequence>MSNNSIILAHFLPPSLLQQSTPIRRLTSTSSDSEDSGVDSSYRQERKIFVGGVPSTVGPEELAQFFQNYGQVEEAFIIYDRFSGRHRGFGFVTFADMSTTKNVCSTRIFNLHGRKIECKRALKREDILGSNEGDFNDYKSFRPNNNCSPPSSSTNVQLCSPSIPLSYGQSSPTFVNTLGGWIVNPTMPQMFHPMFNPHQPYG</sequence>
<evidence type="ECO:0000256" key="1">
    <source>
        <dbReference type="ARBA" id="ARBA00004496"/>
    </source>
</evidence>
<feature type="non-terminal residue" evidence="7">
    <location>
        <position position="202"/>
    </location>
</feature>
<evidence type="ECO:0000313" key="7">
    <source>
        <dbReference type="EMBL" id="CAF1632285.1"/>
    </source>
</evidence>
<organism evidence="7 8">
    <name type="scientific">Adineta ricciae</name>
    <name type="common">Rotifer</name>
    <dbReference type="NCBI Taxonomy" id="249248"/>
    <lineage>
        <taxon>Eukaryota</taxon>
        <taxon>Metazoa</taxon>
        <taxon>Spiralia</taxon>
        <taxon>Gnathifera</taxon>
        <taxon>Rotifera</taxon>
        <taxon>Eurotatoria</taxon>
        <taxon>Bdelloidea</taxon>
        <taxon>Adinetida</taxon>
        <taxon>Adinetidae</taxon>
        <taxon>Adineta</taxon>
    </lineage>
</organism>
<evidence type="ECO:0000256" key="5">
    <source>
        <dbReference type="PROSITE-ProRule" id="PRU00176"/>
    </source>
</evidence>
<dbReference type="Proteomes" id="UP000663828">
    <property type="component" value="Unassembled WGS sequence"/>
</dbReference>
<dbReference type="PANTHER" id="PTHR48032">
    <property type="entry name" value="RNA-BINDING PROTEIN MUSASHI HOMOLOG RBP6"/>
    <property type="match status" value="1"/>
</dbReference>
<dbReference type="InterPro" id="IPR000504">
    <property type="entry name" value="RRM_dom"/>
</dbReference>
<evidence type="ECO:0000256" key="2">
    <source>
        <dbReference type="ARBA" id="ARBA00022490"/>
    </source>
</evidence>
<keyword evidence="4 5" id="KW-0694">RNA-binding</keyword>
<dbReference type="SUPFAM" id="SSF54928">
    <property type="entry name" value="RNA-binding domain, RBD"/>
    <property type="match status" value="1"/>
</dbReference>